<dbReference type="GO" id="GO:0006508">
    <property type="term" value="P:proteolysis"/>
    <property type="evidence" value="ECO:0007669"/>
    <property type="project" value="InterPro"/>
</dbReference>
<dbReference type="EMBL" id="SNYW01000007">
    <property type="protein sequence ID" value="TDQ83449.1"/>
    <property type="molecule type" value="Genomic_DNA"/>
</dbReference>
<dbReference type="InterPro" id="IPR001254">
    <property type="entry name" value="Trypsin_dom"/>
</dbReference>
<dbReference type="AlphaFoldDB" id="A0A4R6WUF2"/>
<reference evidence="2 3" key="1">
    <citation type="submission" date="2019-03" db="EMBL/GenBank/DDBJ databases">
        <title>Genomic Encyclopedia of Type Strains, Phase III (KMG-III): the genomes of soil and plant-associated and newly described type strains.</title>
        <authorList>
            <person name="Whitman W."/>
        </authorList>
    </citation>
    <scope>NUCLEOTIDE SEQUENCE [LARGE SCALE GENOMIC DNA]</scope>
    <source>
        <strain evidence="2 3">CGMCC 1.7660</strain>
    </source>
</reference>
<feature type="domain" description="Peptidase S1" evidence="1">
    <location>
        <begin position="41"/>
        <end position="241"/>
    </location>
</feature>
<dbReference type="InterPro" id="IPR043504">
    <property type="entry name" value="Peptidase_S1_PA_chymotrypsin"/>
</dbReference>
<dbReference type="Gene3D" id="2.40.10.10">
    <property type="entry name" value="Trypsin-like serine proteases"/>
    <property type="match status" value="2"/>
</dbReference>
<dbReference type="InterPro" id="IPR001314">
    <property type="entry name" value="Peptidase_S1A"/>
</dbReference>
<dbReference type="PROSITE" id="PS50240">
    <property type="entry name" value="TRYPSIN_DOM"/>
    <property type="match status" value="1"/>
</dbReference>
<evidence type="ECO:0000313" key="2">
    <source>
        <dbReference type="EMBL" id="TDQ83449.1"/>
    </source>
</evidence>
<accession>A0A4R6WUF2</accession>
<evidence type="ECO:0000313" key="3">
    <source>
        <dbReference type="Proteomes" id="UP000295783"/>
    </source>
</evidence>
<dbReference type="PROSITE" id="PS51257">
    <property type="entry name" value="PROKAR_LIPOPROTEIN"/>
    <property type="match status" value="1"/>
</dbReference>
<dbReference type="InterPro" id="IPR009003">
    <property type="entry name" value="Peptidase_S1_PA"/>
</dbReference>
<dbReference type="GO" id="GO:0004252">
    <property type="term" value="F:serine-type endopeptidase activity"/>
    <property type="evidence" value="ECO:0007669"/>
    <property type="project" value="InterPro"/>
</dbReference>
<dbReference type="Proteomes" id="UP000295783">
    <property type="component" value="Unassembled WGS sequence"/>
</dbReference>
<evidence type="ECO:0000259" key="1">
    <source>
        <dbReference type="PROSITE" id="PS50240"/>
    </source>
</evidence>
<dbReference type="SUPFAM" id="SSF50494">
    <property type="entry name" value="Trypsin-like serine proteases"/>
    <property type="match status" value="1"/>
</dbReference>
<keyword evidence="3" id="KW-1185">Reference proteome</keyword>
<name>A0A4R6WUF2_9PROT</name>
<organism evidence="2 3">
    <name type="scientific">Dongia mobilis</name>
    <dbReference type="NCBI Taxonomy" id="578943"/>
    <lineage>
        <taxon>Bacteria</taxon>
        <taxon>Pseudomonadati</taxon>
        <taxon>Pseudomonadota</taxon>
        <taxon>Alphaproteobacteria</taxon>
        <taxon>Rhodospirillales</taxon>
        <taxon>Dongiaceae</taxon>
        <taxon>Dongia</taxon>
    </lineage>
</organism>
<sequence>MAPDRNPLPGDQAGLGPFLRRSGFGFVLLAALAACATPVRMVDRPSGPLPWSAAIGRMDSEAAGGSCSATLVQPDVILTASHCLYGQGDNVRIIDFAFTPALDAGRERIRPVKVASLIAMGWPIQPEKGWEENEPPRLDWALLRLTQRIDFVSPLPVEKLSVAEIDKRLDAGATLSHAGYGVYGLGSGKRLQVRDNCRLLDDRRVGGDVIKNSCPVIQGDSGGPILLTEPDGTRKVVGIITNFWRSESGDQQASFGPSSVNFAAELPASGGALPTAASDSQISP</sequence>
<dbReference type="RefSeq" id="WP_166645070.1">
    <property type="nucleotide sequence ID" value="NZ_SNYW01000007.1"/>
</dbReference>
<proteinExistence type="predicted"/>
<gene>
    <name evidence="2" type="ORF">A8950_1736</name>
</gene>
<dbReference type="Pfam" id="PF00089">
    <property type="entry name" value="Trypsin"/>
    <property type="match status" value="1"/>
</dbReference>
<dbReference type="InterPro" id="IPR018114">
    <property type="entry name" value="TRYPSIN_HIS"/>
</dbReference>
<protein>
    <submittedName>
        <fullName evidence="2">Trypsin</fullName>
    </submittedName>
</protein>
<dbReference type="PROSITE" id="PS00134">
    <property type="entry name" value="TRYPSIN_HIS"/>
    <property type="match status" value="1"/>
</dbReference>
<dbReference type="PRINTS" id="PR00722">
    <property type="entry name" value="CHYMOTRYPSIN"/>
</dbReference>
<comment type="caution">
    <text evidence="2">The sequence shown here is derived from an EMBL/GenBank/DDBJ whole genome shotgun (WGS) entry which is preliminary data.</text>
</comment>